<keyword evidence="7" id="KW-1185">Reference proteome</keyword>
<dbReference type="InterPro" id="IPR011711">
    <property type="entry name" value="GntR_C"/>
</dbReference>
<reference evidence="7" key="2">
    <citation type="journal article" date="2019" name="Int. J. Syst. Evol. Microbiol.">
        <title>The Global Catalogue of Microorganisms (GCM) 10K type strain sequencing project: providing services to taxonomists for standard genome sequencing and annotation.</title>
        <authorList>
            <consortium name="The Broad Institute Genomics Platform"/>
            <consortium name="The Broad Institute Genome Sequencing Center for Infectious Disease"/>
            <person name="Wu L."/>
            <person name="Ma J."/>
        </authorList>
    </citation>
    <scope>NUCLEOTIDE SEQUENCE [LARGE SCALE GENOMIC DNA]</scope>
    <source>
        <strain evidence="7">NBRC 111756</strain>
    </source>
</reference>
<name>A0ABW2A9D5_9GAMM</name>
<evidence type="ECO:0000256" key="1">
    <source>
        <dbReference type="ARBA" id="ARBA00023015"/>
    </source>
</evidence>
<dbReference type="Pfam" id="PF07729">
    <property type="entry name" value="FCD"/>
    <property type="match status" value="1"/>
</dbReference>
<evidence type="ECO:0000313" key="6">
    <source>
        <dbReference type="EMBL" id="MFC6673979.1"/>
    </source>
</evidence>
<dbReference type="RefSeq" id="WP_379907235.1">
    <property type="nucleotide sequence ID" value="NZ_JBHSWE010000001.1"/>
</dbReference>
<dbReference type="PROSITE" id="PS50949">
    <property type="entry name" value="HTH_GNTR"/>
    <property type="match status" value="1"/>
</dbReference>
<dbReference type="SUPFAM" id="SSF48008">
    <property type="entry name" value="GntR ligand-binding domain-like"/>
    <property type="match status" value="1"/>
</dbReference>
<feature type="domain" description="HTH gntR-type" evidence="4">
    <location>
        <begin position="7"/>
        <end position="74"/>
    </location>
</feature>
<accession>A0ABW2A9D5</accession>
<dbReference type="InterPro" id="IPR008920">
    <property type="entry name" value="TF_FadR/GntR_C"/>
</dbReference>
<gene>
    <name evidence="5" type="ORF">ACFQDL_00140</name>
    <name evidence="6" type="ORF">ACFQDL_30725</name>
</gene>
<keyword evidence="3" id="KW-0804">Transcription</keyword>
<comment type="caution">
    <text evidence="6">The sequence shown here is derived from an EMBL/GenBank/DDBJ whole genome shotgun (WGS) entry which is preliminary data.</text>
</comment>
<dbReference type="InterPro" id="IPR000524">
    <property type="entry name" value="Tscrpt_reg_HTH_GntR"/>
</dbReference>
<dbReference type="CDD" id="cd07377">
    <property type="entry name" value="WHTH_GntR"/>
    <property type="match status" value="1"/>
</dbReference>
<dbReference type="SMART" id="SM00895">
    <property type="entry name" value="FCD"/>
    <property type="match status" value="1"/>
</dbReference>
<dbReference type="PANTHER" id="PTHR43537:SF53">
    <property type="entry name" value="HTH-TYPE TRANSCRIPTIONAL REPRESSOR NANR"/>
    <property type="match status" value="1"/>
</dbReference>
<dbReference type="Pfam" id="PF00392">
    <property type="entry name" value="GntR"/>
    <property type="match status" value="1"/>
</dbReference>
<evidence type="ECO:0000256" key="3">
    <source>
        <dbReference type="ARBA" id="ARBA00023163"/>
    </source>
</evidence>
<reference evidence="6" key="3">
    <citation type="submission" date="2024-09" db="EMBL/GenBank/DDBJ databases">
        <authorList>
            <person name="Sun Q."/>
            <person name="Mori K."/>
        </authorList>
    </citation>
    <scope>NUCLEOTIDE SEQUENCE</scope>
    <source>
        <strain evidence="6">NBRC 111756</strain>
    </source>
</reference>
<dbReference type="Gene3D" id="1.10.10.10">
    <property type="entry name" value="Winged helix-like DNA-binding domain superfamily/Winged helix DNA-binding domain"/>
    <property type="match status" value="1"/>
</dbReference>
<dbReference type="SMART" id="SM00345">
    <property type="entry name" value="HTH_GNTR"/>
    <property type="match status" value="1"/>
</dbReference>
<evidence type="ECO:0000313" key="5">
    <source>
        <dbReference type="EMBL" id="MFC6668699.1"/>
    </source>
</evidence>
<dbReference type="PRINTS" id="PR00035">
    <property type="entry name" value="HTHGNTR"/>
</dbReference>
<proteinExistence type="predicted"/>
<dbReference type="PANTHER" id="PTHR43537">
    <property type="entry name" value="TRANSCRIPTIONAL REGULATOR, GNTR FAMILY"/>
    <property type="match status" value="1"/>
</dbReference>
<evidence type="ECO:0000259" key="4">
    <source>
        <dbReference type="PROSITE" id="PS50949"/>
    </source>
</evidence>
<dbReference type="InterPro" id="IPR036388">
    <property type="entry name" value="WH-like_DNA-bd_sf"/>
</dbReference>
<dbReference type="InterPro" id="IPR036390">
    <property type="entry name" value="WH_DNA-bd_sf"/>
</dbReference>
<dbReference type="Proteomes" id="UP001596422">
    <property type="component" value="Unassembled WGS sequence"/>
</dbReference>
<reference evidence="6" key="1">
    <citation type="journal article" date="2014" name="Int. J. Syst. Evol. Microbiol.">
        <title>Complete genome of a new Firmicutes species belonging to the dominant human colonic microbiota ('Ruminococcus bicirculans') reveals two chromosomes and a selective capacity to utilize plant glucans.</title>
        <authorList>
            <consortium name="NISC Comparative Sequencing Program"/>
            <person name="Wegmann U."/>
            <person name="Louis P."/>
            <person name="Goesmann A."/>
            <person name="Henrissat B."/>
            <person name="Duncan S.H."/>
            <person name="Flint H.J."/>
        </authorList>
    </citation>
    <scope>NUCLEOTIDE SEQUENCE</scope>
    <source>
        <strain evidence="6">NBRC 111756</strain>
    </source>
</reference>
<dbReference type="SUPFAM" id="SSF46785">
    <property type="entry name" value="Winged helix' DNA-binding domain"/>
    <property type="match status" value="1"/>
</dbReference>
<dbReference type="EMBL" id="JBHSWE010000001">
    <property type="protein sequence ID" value="MFC6673979.1"/>
    <property type="molecule type" value="Genomic_DNA"/>
</dbReference>
<protein>
    <submittedName>
        <fullName evidence="6">GntR family transcriptional regulator</fullName>
    </submittedName>
</protein>
<dbReference type="EMBL" id="JBHSWE010000001">
    <property type="protein sequence ID" value="MFC6668699.1"/>
    <property type="molecule type" value="Genomic_DNA"/>
</dbReference>
<evidence type="ECO:0000313" key="7">
    <source>
        <dbReference type="Proteomes" id="UP001596422"/>
    </source>
</evidence>
<keyword evidence="2" id="KW-0238">DNA-binding</keyword>
<evidence type="ECO:0000256" key="2">
    <source>
        <dbReference type="ARBA" id="ARBA00023125"/>
    </source>
</evidence>
<organism evidence="6 7">
    <name type="scientific">Marinobacterium aestuariivivens</name>
    <dbReference type="NCBI Taxonomy" id="1698799"/>
    <lineage>
        <taxon>Bacteria</taxon>
        <taxon>Pseudomonadati</taxon>
        <taxon>Pseudomonadota</taxon>
        <taxon>Gammaproteobacteria</taxon>
        <taxon>Oceanospirillales</taxon>
        <taxon>Oceanospirillaceae</taxon>
        <taxon>Marinobacterium</taxon>
    </lineage>
</organism>
<sequence>MPKATSGVMMERVASQIHQAIVEHRFAPGMKLGEADLAKLYGVSRTTVRSALQLLAGTGVVTLYPNRGAWVSLPNRQEIEALFNARRLVEMGVVAELCKRASPQLLAPLRAHTAREKQAADEENYAQLIKLLGEFHLKLAQSVDNQALMAWFNNLTERTSLFVATLGGDRPKTCRGNEHDALLDLIEARDLDAALDNISSHLLEIQEATCAQADRMQGDYHPLKSLMALES</sequence>
<dbReference type="Gene3D" id="1.20.120.530">
    <property type="entry name" value="GntR ligand-binding domain-like"/>
    <property type="match status" value="1"/>
</dbReference>
<keyword evidence="1" id="KW-0805">Transcription regulation</keyword>